<accession>A0ACC2SJA4</accession>
<comment type="caution">
    <text evidence="1">The sequence shown here is derived from an EMBL/GenBank/DDBJ whole genome shotgun (WGS) entry which is preliminary data.</text>
</comment>
<keyword evidence="2" id="KW-1185">Reference proteome</keyword>
<proteinExistence type="predicted"/>
<sequence>MVADIIVKIPHDDPFPLKVLIPVVIAAVIGGLIAIFFIKLGIVLLGGFLGASLAMLLIRTRVVQGKELSMGVAAGLVIVCCILAYVFSGLIIILSTSFGGALMFIVGVDFFAQTGFADFVTKYEFINNLNPVDKWIWVMIGSVIFLTILSIFAQFKFSKKD</sequence>
<reference evidence="1" key="1">
    <citation type="submission" date="2022-04" db="EMBL/GenBank/DDBJ databases">
        <title>Genome of the entomopathogenic fungus Entomophthora muscae.</title>
        <authorList>
            <person name="Elya C."/>
            <person name="Lovett B.R."/>
            <person name="Lee E."/>
            <person name="Macias A.M."/>
            <person name="Hajek A.E."/>
            <person name="De Bivort B.L."/>
            <person name="Kasson M.T."/>
            <person name="De Fine Licht H.H."/>
            <person name="Stajich J.E."/>
        </authorList>
    </citation>
    <scope>NUCLEOTIDE SEQUENCE</scope>
    <source>
        <strain evidence="1">Berkeley</strain>
    </source>
</reference>
<evidence type="ECO:0000313" key="2">
    <source>
        <dbReference type="Proteomes" id="UP001165960"/>
    </source>
</evidence>
<name>A0ACC2SJA4_9FUNG</name>
<dbReference type="EMBL" id="QTSX02005017">
    <property type="protein sequence ID" value="KAJ9062237.1"/>
    <property type="molecule type" value="Genomic_DNA"/>
</dbReference>
<organism evidence="1 2">
    <name type="scientific">Entomophthora muscae</name>
    <dbReference type="NCBI Taxonomy" id="34485"/>
    <lineage>
        <taxon>Eukaryota</taxon>
        <taxon>Fungi</taxon>
        <taxon>Fungi incertae sedis</taxon>
        <taxon>Zoopagomycota</taxon>
        <taxon>Entomophthoromycotina</taxon>
        <taxon>Entomophthoromycetes</taxon>
        <taxon>Entomophthorales</taxon>
        <taxon>Entomophthoraceae</taxon>
        <taxon>Entomophthora</taxon>
    </lineage>
</organism>
<evidence type="ECO:0000313" key="1">
    <source>
        <dbReference type="EMBL" id="KAJ9062237.1"/>
    </source>
</evidence>
<protein>
    <submittedName>
        <fullName evidence="1">Uncharacterized protein</fullName>
    </submittedName>
</protein>
<gene>
    <name evidence="1" type="ORF">DSO57_1012906</name>
</gene>
<dbReference type="Proteomes" id="UP001165960">
    <property type="component" value="Unassembled WGS sequence"/>
</dbReference>